<organism evidence="8 9">
    <name type="scientific">Caldisalinibacter kiritimatiensis</name>
    <dbReference type="NCBI Taxonomy" id="1304284"/>
    <lineage>
        <taxon>Bacteria</taxon>
        <taxon>Bacillati</taxon>
        <taxon>Bacillota</taxon>
        <taxon>Tissierellia</taxon>
        <taxon>Tissierellales</taxon>
        <taxon>Thermohalobacteraceae</taxon>
        <taxon>Caldisalinibacter</taxon>
    </lineage>
</organism>
<evidence type="ECO:0000313" key="9">
    <source>
        <dbReference type="Proteomes" id="UP000013378"/>
    </source>
</evidence>
<dbReference type="Proteomes" id="UP000013378">
    <property type="component" value="Unassembled WGS sequence"/>
</dbReference>
<dbReference type="Pfam" id="PF17827">
    <property type="entry name" value="PrmC_N"/>
    <property type="match status" value="1"/>
</dbReference>
<dbReference type="SUPFAM" id="SSF53335">
    <property type="entry name" value="S-adenosyl-L-methionine-dependent methyltransferases"/>
    <property type="match status" value="1"/>
</dbReference>
<proteinExistence type="inferred from homology"/>
<dbReference type="InterPro" id="IPR040758">
    <property type="entry name" value="PrmC_N"/>
</dbReference>
<comment type="function">
    <text evidence="5">Methylates the class 1 translation termination release factors RF1/PrfA and RF2/PrfB on the glutamine residue of the universally conserved GGQ motif.</text>
</comment>
<evidence type="ECO:0000259" key="7">
    <source>
        <dbReference type="Pfam" id="PF17827"/>
    </source>
</evidence>
<comment type="caution">
    <text evidence="5">Lacks conserved residue(s) required for the propagation of feature annotation.</text>
</comment>
<dbReference type="STRING" id="1304284.L21TH_0156"/>
<dbReference type="CDD" id="cd02440">
    <property type="entry name" value="AdoMet_MTases"/>
    <property type="match status" value="1"/>
</dbReference>
<evidence type="ECO:0000256" key="2">
    <source>
        <dbReference type="ARBA" id="ARBA00022679"/>
    </source>
</evidence>
<keyword evidence="1 5" id="KW-0489">Methyltransferase</keyword>
<comment type="catalytic activity">
    <reaction evidence="4 5">
        <text>L-glutaminyl-[peptide chain release factor] + S-adenosyl-L-methionine = N(5)-methyl-L-glutaminyl-[peptide chain release factor] + S-adenosyl-L-homocysteine + H(+)</text>
        <dbReference type="Rhea" id="RHEA:42896"/>
        <dbReference type="Rhea" id="RHEA-COMP:10271"/>
        <dbReference type="Rhea" id="RHEA-COMP:10272"/>
        <dbReference type="ChEBI" id="CHEBI:15378"/>
        <dbReference type="ChEBI" id="CHEBI:30011"/>
        <dbReference type="ChEBI" id="CHEBI:57856"/>
        <dbReference type="ChEBI" id="CHEBI:59789"/>
        <dbReference type="ChEBI" id="CHEBI:61891"/>
        <dbReference type="EC" id="2.1.1.297"/>
    </reaction>
</comment>
<evidence type="ECO:0000256" key="5">
    <source>
        <dbReference type="HAMAP-Rule" id="MF_02126"/>
    </source>
</evidence>
<feature type="domain" description="Methyltransferase" evidence="6">
    <location>
        <begin position="120"/>
        <end position="201"/>
    </location>
</feature>
<dbReference type="NCBIfam" id="TIGR03534">
    <property type="entry name" value="RF_mod_PrmC"/>
    <property type="match status" value="1"/>
</dbReference>
<dbReference type="InterPro" id="IPR019874">
    <property type="entry name" value="RF_methyltr_PrmC"/>
</dbReference>
<dbReference type="RefSeq" id="WP_006306277.1">
    <property type="nucleotide sequence ID" value="NZ_ARZA01000021.1"/>
</dbReference>
<dbReference type="EMBL" id="ARZA01000021">
    <property type="protein sequence ID" value="EOD01767.1"/>
    <property type="molecule type" value="Genomic_DNA"/>
</dbReference>
<dbReference type="EC" id="2.1.1.297" evidence="5"/>
<keyword evidence="9" id="KW-1185">Reference proteome</keyword>
<dbReference type="eggNOG" id="COG2890">
    <property type="taxonomic scope" value="Bacteria"/>
</dbReference>
<feature type="binding site" evidence="5">
    <location>
        <begin position="129"/>
        <end position="133"/>
    </location>
    <ligand>
        <name>S-adenosyl-L-methionine</name>
        <dbReference type="ChEBI" id="CHEBI:59789"/>
    </ligand>
</feature>
<dbReference type="PANTHER" id="PTHR18895:SF74">
    <property type="entry name" value="MTRF1L RELEASE FACTOR GLUTAMINE METHYLTRANSFERASE"/>
    <property type="match status" value="1"/>
</dbReference>
<dbReference type="InterPro" id="IPR004556">
    <property type="entry name" value="HemK-like"/>
</dbReference>
<feature type="binding site" evidence="5">
    <location>
        <begin position="200"/>
        <end position="203"/>
    </location>
    <ligand>
        <name>substrate</name>
    </ligand>
</feature>
<dbReference type="Gene3D" id="1.10.8.10">
    <property type="entry name" value="DNA helicase RuvA subunit, C-terminal domain"/>
    <property type="match status" value="1"/>
</dbReference>
<sequence length="297" mass="33944">MVKAMTVEQLLKKGIEILQEGDLSNPFLDAQLLLCYALNVDKIYIYTQKDRQVNEENVDNFLRLVDKRKSGYPLQYIIRKQEFMGLDFFVKEGVLVPRPDTEILVETVINIVEKGQFKDKDELKIVDIGAGSGAITLSLAHYIKNAFVYSVDISEEALKVAKKNCDNMNLQDRVKFLQGDLLNPLKEYNLLKNIDIIVSNPPYIPSKDIEDLQTEVSKYEPRLALDGGEDGLKYYRRIIEQSTDYLVDGGLLAFEIGYDQGKEVSELLRQNKNFEDIRVIKDLAGHDRVVVGKIIYN</sequence>
<feature type="binding site" evidence="5">
    <location>
        <position position="152"/>
    </location>
    <ligand>
        <name>S-adenosyl-L-methionine</name>
        <dbReference type="ChEBI" id="CHEBI:59789"/>
    </ligand>
</feature>
<dbReference type="Gene3D" id="3.40.50.150">
    <property type="entry name" value="Vaccinia Virus protein VP39"/>
    <property type="match status" value="1"/>
</dbReference>
<dbReference type="HAMAP" id="MF_02126">
    <property type="entry name" value="RF_methyltr_PrmC"/>
    <property type="match status" value="1"/>
</dbReference>
<dbReference type="InterPro" id="IPR025714">
    <property type="entry name" value="Methyltranfer_dom"/>
</dbReference>
<gene>
    <name evidence="5" type="primary">prmC</name>
    <name evidence="8" type="ORF">L21TH_0156</name>
</gene>
<dbReference type="PATRIC" id="fig|1304284.3.peg.154"/>
<protein>
    <recommendedName>
        <fullName evidence="5">Release factor glutamine methyltransferase</fullName>
        <shortName evidence="5">RF MTase</shortName>
        <ecNumber evidence="5">2.1.1.297</ecNumber>
    </recommendedName>
    <alternativeName>
        <fullName evidence="5">N5-glutamine methyltransferase PrmC</fullName>
    </alternativeName>
    <alternativeName>
        <fullName evidence="5">Protein-(glutamine-N5) MTase PrmC</fullName>
    </alternativeName>
    <alternativeName>
        <fullName evidence="5">Protein-glutamine N-methyltransferase PrmC</fullName>
    </alternativeName>
</protein>
<dbReference type="Pfam" id="PF13847">
    <property type="entry name" value="Methyltransf_31"/>
    <property type="match status" value="1"/>
</dbReference>
<dbReference type="InterPro" id="IPR002052">
    <property type="entry name" value="DNA_methylase_N6_adenine_CS"/>
</dbReference>
<feature type="binding site" evidence="5">
    <location>
        <position position="200"/>
    </location>
    <ligand>
        <name>S-adenosyl-L-methionine</name>
        <dbReference type="ChEBI" id="CHEBI:59789"/>
    </ligand>
</feature>
<dbReference type="InterPro" id="IPR050320">
    <property type="entry name" value="N5-glutamine_MTase"/>
</dbReference>
<dbReference type="PROSITE" id="PS00092">
    <property type="entry name" value="N6_MTASE"/>
    <property type="match status" value="1"/>
</dbReference>
<evidence type="ECO:0000256" key="1">
    <source>
        <dbReference type="ARBA" id="ARBA00022603"/>
    </source>
</evidence>
<keyword evidence="2 5" id="KW-0808">Transferase</keyword>
<reference evidence="8 9" key="1">
    <citation type="journal article" date="2015" name="Geomicrobiol. J.">
        <title>Caldisalinibacter kiritimatiensis gen. nov., sp. nov., a moderately thermohalophilic thiosulfate-reducing bacterium from a hypersaline microbial mat.</title>
        <authorList>
            <person name="Ben Hania W."/>
            <person name="Joseph M."/>
            <person name="Fiebig A."/>
            <person name="Bunk B."/>
            <person name="Klenk H.-P."/>
            <person name="Fardeau M.-L."/>
            <person name="Spring S."/>
        </authorList>
    </citation>
    <scope>NUCLEOTIDE SEQUENCE [LARGE SCALE GENOMIC DNA]</scope>
    <source>
        <strain evidence="8 9">L21-TH-D2</strain>
    </source>
</reference>
<evidence type="ECO:0000259" key="6">
    <source>
        <dbReference type="Pfam" id="PF13847"/>
    </source>
</evidence>
<accession>R1AYJ2</accession>
<feature type="domain" description="Release factor glutamine methyltransferase N-terminal" evidence="7">
    <location>
        <begin position="9"/>
        <end position="78"/>
    </location>
</feature>
<dbReference type="GO" id="GO:0102559">
    <property type="term" value="F:peptide chain release factor N(5)-glutamine methyltransferase activity"/>
    <property type="evidence" value="ECO:0007669"/>
    <property type="project" value="UniProtKB-EC"/>
</dbReference>
<evidence type="ECO:0000313" key="8">
    <source>
        <dbReference type="EMBL" id="EOD01767.1"/>
    </source>
</evidence>
<comment type="caution">
    <text evidence="8">The sequence shown here is derived from an EMBL/GenBank/DDBJ whole genome shotgun (WGS) entry which is preliminary data.</text>
</comment>
<dbReference type="NCBIfam" id="TIGR00536">
    <property type="entry name" value="hemK_fam"/>
    <property type="match status" value="1"/>
</dbReference>
<evidence type="ECO:0000256" key="4">
    <source>
        <dbReference type="ARBA" id="ARBA00048391"/>
    </source>
</evidence>
<dbReference type="FunFam" id="3.40.50.150:FF:000053">
    <property type="entry name" value="Release factor glutamine methyltransferase"/>
    <property type="match status" value="1"/>
</dbReference>
<name>R1AYJ2_9FIRM</name>
<dbReference type="GO" id="GO:0003676">
    <property type="term" value="F:nucleic acid binding"/>
    <property type="evidence" value="ECO:0007669"/>
    <property type="project" value="InterPro"/>
</dbReference>
<keyword evidence="3 5" id="KW-0949">S-adenosyl-L-methionine</keyword>
<comment type="similarity">
    <text evidence="5">Belongs to the protein N5-glutamine methyltransferase family. PrmC subfamily.</text>
</comment>
<dbReference type="AlphaFoldDB" id="R1AYJ2"/>
<dbReference type="GO" id="GO:0032259">
    <property type="term" value="P:methylation"/>
    <property type="evidence" value="ECO:0007669"/>
    <property type="project" value="UniProtKB-KW"/>
</dbReference>
<dbReference type="PANTHER" id="PTHR18895">
    <property type="entry name" value="HEMK METHYLTRANSFERASE"/>
    <property type="match status" value="1"/>
</dbReference>
<dbReference type="InterPro" id="IPR029063">
    <property type="entry name" value="SAM-dependent_MTases_sf"/>
</dbReference>
<evidence type="ECO:0000256" key="3">
    <source>
        <dbReference type="ARBA" id="ARBA00022691"/>
    </source>
</evidence>